<protein>
    <submittedName>
        <fullName evidence="1">Uncharacterized protein</fullName>
    </submittedName>
</protein>
<dbReference type="HOGENOM" id="CLU_3324521_0_0_9"/>
<dbReference type="KEGG" id="bmd:BMD_1587"/>
<accession>D5DC57</accession>
<evidence type="ECO:0000313" key="1">
    <source>
        <dbReference type="EMBL" id="ADF38445.1"/>
    </source>
</evidence>
<dbReference type="EMBL" id="CP001982">
    <property type="protein sequence ID" value="ADF38445.1"/>
    <property type="molecule type" value="Genomic_DNA"/>
</dbReference>
<name>D5DC57_PRIM3</name>
<reference evidence="1 2" key="1">
    <citation type="journal article" date="2011" name="J. Bacteriol.">
        <title>Genome sequences of the biotechnologically important Bacillus megaterium strains QM B1551 and DSM319.</title>
        <authorList>
            <person name="Eppinger M."/>
            <person name="Bunk B."/>
            <person name="Johns M.A."/>
            <person name="Edirisinghe J.N."/>
            <person name="Kutumbaka K.K."/>
            <person name="Koenig S.S."/>
            <person name="Huot Creasy H."/>
            <person name="Rosovitz M.J."/>
            <person name="Riley D.R."/>
            <person name="Daugherty S."/>
            <person name="Martin M."/>
            <person name="Elbourne L.D."/>
            <person name="Paulsen I."/>
            <person name="Biedendieck R."/>
            <person name="Braun C."/>
            <person name="Grayburn S."/>
            <person name="Dhingra S."/>
            <person name="Lukyanchuk V."/>
            <person name="Ball B."/>
            <person name="Ul-Qamar R."/>
            <person name="Seibel J."/>
            <person name="Bremer E."/>
            <person name="Jahn D."/>
            <person name="Ravel J."/>
            <person name="Vary P.S."/>
        </authorList>
    </citation>
    <scope>NUCLEOTIDE SEQUENCE [LARGE SCALE GENOMIC DNA]</scope>
    <source>
        <strain evidence="2">DSM 319 / IMG 1521</strain>
    </source>
</reference>
<sequence>MNNSRSRDIVFFIYNSPFKKLTSNTFLHSSNLAFYDVP</sequence>
<evidence type="ECO:0000313" key="2">
    <source>
        <dbReference type="Proteomes" id="UP000002365"/>
    </source>
</evidence>
<dbReference type="AlphaFoldDB" id="D5DC57"/>
<proteinExistence type="predicted"/>
<dbReference type="Proteomes" id="UP000002365">
    <property type="component" value="Chromosome"/>
</dbReference>
<gene>
    <name evidence="1" type="ordered locus">BMD_1587</name>
</gene>
<organism evidence="1 2">
    <name type="scientific">Priestia megaterium (strain DSM 319 / IMG 1521)</name>
    <name type="common">Bacillus megaterium</name>
    <dbReference type="NCBI Taxonomy" id="592022"/>
    <lineage>
        <taxon>Bacteria</taxon>
        <taxon>Bacillati</taxon>
        <taxon>Bacillota</taxon>
        <taxon>Bacilli</taxon>
        <taxon>Bacillales</taxon>
        <taxon>Bacillaceae</taxon>
        <taxon>Priestia</taxon>
    </lineage>
</organism>